<dbReference type="KEGG" id="kox:KOX_02065"/>
<dbReference type="PATRIC" id="fig|1006551.4.peg.418"/>
<sequence length="47" mass="5132">MSNVTIYHNPACGTVSFSLNDILEGDYDNYLQTPPDAAYAVSASIEY</sequence>
<proteinExistence type="predicted"/>
<dbReference type="EMBL" id="CP003218">
    <property type="protein sequence ID" value="AEX02154.1"/>
    <property type="molecule type" value="Genomic_DNA"/>
</dbReference>
<evidence type="ECO:0000313" key="2">
    <source>
        <dbReference type="Proteomes" id="UP000007843"/>
    </source>
</evidence>
<evidence type="ECO:0000313" key="1">
    <source>
        <dbReference type="EMBL" id="AEX02154.1"/>
    </source>
</evidence>
<gene>
    <name evidence="1" type="ordered locus">KOX_02065</name>
</gene>
<dbReference type="RefSeq" id="WP_014226733.1">
    <property type="nucleotide sequence ID" value="NC_016612.1"/>
</dbReference>
<dbReference type="Proteomes" id="UP000007843">
    <property type="component" value="Chromosome"/>
</dbReference>
<name>A0A0H3H104_KLEM8</name>
<dbReference type="AlphaFoldDB" id="A0A0H3H104"/>
<accession>A0A0H3H104</accession>
<reference evidence="1 2" key="1">
    <citation type="journal article" date="2012" name="J. Bacteriol.">
        <title>Complete genome sequence of Klebsiella oxytoca KCTC 1686, used in production of 2,3-butanediol.</title>
        <authorList>
            <person name="Shin S.H."/>
            <person name="Kim S."/>
            <person name="Kim J.Y."/>
            <person name="Lee S."/>
            <person name="Um Y."/>
            <person name="Oh M.K."/>
            <person name="Kim Y.R."/>
            <person name="Lee J."/>
            <person name="Yang K.S."/>
        </authorList>
    </citation>
    <scope>NUCLEOTIDE SEQUENCE [LARGE SCALE GENOMIC DNA]</scope>
    <source>
        <strain evidence="2">ATCC 8724 / DSM 4798 / JCM 20051 / NBRC 3318 / NRRL B-199 / KCTC 1686</strain>
    </source>
</reference>
<dbReference type="HOGENOM" id="CLU_3169165_0_0_6"/>
<organism evidence="1 2">
    <name type="scientific">Klebsiella michiganensis (strain ATCC 8724 / DSM 4798 / JCM 20051 / NBRC 3318 / NRRL B-199 / KCTC 1686 / BUCSAV 143 / CCM 1901)</name>
    <dbReference type="NCBI Taxonomy" id="1006551"/>
    <lineage>
        <taxon>Bacteria</taxon>
        <taxon>Pseudomonadati</taxon>
        <taxon>Pseudomonadota</taxon>
        <taxon>Gammaproteobacteria</taxon>
        <taxon>Enterobacterales</taxon>
        <taxon>Enterobacteriaceae</taxon>
        <taxon>Klebsiella/Raoultella group</taxon>
        <taxon>Klebsiella</taxon>
    </lineage>
</organism>
<protein>
    <submittedName>
        <fullName evidence="1">Uncharacterized protein</fullName>
    </submittedName>
</protein>